<evidence type="ECO:0000313" key="3">
    <source>
        <dbReference type="Proteomes" id="UP001165293"/>
    </source>
</evidence>
<accession>A0ABS8JJ80</accession>
<dbReference type="EMBL" id="JAJGAK010000002">
    <property type="protein sequence ID" value="MCC8363663.1"/>
    <property type="molecule type" value="Genomic_DNA"/>
</dbReference>
<keyword evidence="3" id="KW-1185">Reference proteome</keyword>
<reference evidence="2" key="1">
    <citation type="submission" date="2021-10" db="EMBL/GenBank/DDBJ databases">
        <authorList>
            <person name="Lyu M."/>
            <person name="Wang X."/>
            <person name="Meng X."/>
            <person name="Xu K."/>
        </authorList>
    </citation>
    <scope>NUCLEOTIDE SEQUENCE</scope>
    <source>
        <strain evidence="2">A6</strain>
    </source>
</reference>
<gene>
    <name evidence="2" type="ORF">LK996_11340</name>
</gene>
<protein>
    <submittedName>
        <fullName evidence="2">Uncharacterized protein</fullName>
    </submittedName>
</protein>
<organism evidence="2 3">
    <name type="scientific">Noviluteimonas lactosilytica</name>
    <dbReference type="NCBI Taxonomy" id="2888523"/>
    <lineage>
        <taxon>Bacteria</taxon>
        <taxon>Pseudomonadati</taxon>
        <taxon>Pseudomonadota</taxon>
        <taxon>Gammaproteobacteria</taxon>
        <taxon>Lysobacterales</taxon>
        <taxon>Lysobacteraceae</taxon>
        <taxon>Noviluteimonas</taxon>
    </lineage>
</organism>
<keyword evidence="1" id="KW-0732">Signal</keyword>
<name>A0ABS8JJ80_9GAMM</name>
<dbReference type="RefSeq" id="WP_230527313.1">
    <property type="nucleotide sequence ID" value="NZ_JAJGAK010000002.1"/>
</dbReference>
<feature type="signal peptide" evidence="1">
    <location>
        <begin position="1"/>
        <end position="18"/>
    </location>
</feature>
<evidence type="ECO:0000313" key="2">
    <source>
        <dbReference type="EMBL" id="MCC8363663.1"/>
    </source>
</evidence>
<dbReference type="Proteomes" id="UP001165293">
    <property type="component" value="Unassembled WGS sequence"/>
</dbReference>
<feature type="chain" id="PRO_5045837425" evidence="1">
    <location>
        <begin position="19"/>
        <end position="148"/>
    </location>
</feature>
<comment type="caution">
    <text evidence="2">The sequence shown here is derived from an EMBL/GenBank/DDBJ whole genome shotgun (WGS) entry which is preliminary data.</text>
</comment>
<sequence length="148" mass="16458">MHRWWLLASLAFSLVAFAGDEPAHTAPLDVRNFLVKQGCDEVVDFYSEQDVVGQPYVYGIGSLIDEGPLMRDFTFVAWCVRDHDYQVVADLGGRAWPGGCRFPIRGFDFAGSLTITDSGRGILIRSERDGLVVTIRCDAGQWVRQASD</sequence>
<proteinExistence type="predicted"/>
<evidence type="ECO:0000256" key="1">
    <source>
        <dbReference type="SAM" id="SignalP"/>
    </source>
</evidence>